<keyword evidence="3" id="KW-0560">Oxidoreductase</keyword>
<name>A0A847SGD5_9BACT</name>
<evidence type="ECO:0000256" key="1">
    <source>
        <dbReference type="SAM" id="SignalP"/>
    </source>
</evidence>
<feature type="signal peptide" evidence="1">
    <location>
        <begin position="1"/>
        <end position="20"/>
    </location>
</feature>
<reference evidence="3 4" key="1">
    <citation type="submission" date="2020-04" db="EMBL/GenBank/DDBJ databases">
        <authorList>
            <person name="Yin C."/>
        </authorList>
    </citation>
    <scope>NUCLEOTIDE SEQUENCE [LARGE SCALE GENOMIC DNA]</scope>
    <source>
        <strain evidence="3 4">Ak56</strain>
    </source>
</reference>
<dbReference type="Pfam" id="PF01569">
    <property type="entry name" value="PAP2"/>
    <property type="match status" value="1"/>
</dbReference>
<evidence type="ECO:0000313" key="4">
    <source>
        <dbReference type="Proteomes" id="UP000552864"/>
    </source>
</evidence>
<dbReference type="InterPro" id="IPR036938">
    <property type="entry name" value="PAP2/HPO_sf"/>
</dbReference>
<dbReference type="AlphaFoldDB" id="A0A847SGD5"/>
<dbReference type="Gene3D" id="1.10.606.20">
    <property type="match status" value="1"/>
</dbReference>
<evidence type="ECO:0000313" key="3">
    <source>
        <dbReference type="EMBL" id="NLR80871.1"/>
    </source>
</evidence>
<dbReference type="PANTHER" id="PTHR34599:SF2">
    <property type="entry name" value="TRAF-TYPE DOMAIN-CONTAINING PROTEIN"/>
    <property type="match status" value="1"/>
</dbReference>
<dbReference type="InterPro" id="IPR052559">
    <property type="entry name" value="V-haloperoxidase"/>
</dbReference>
<dbReference type="SUPFAM" id="SSF48317">
    <property type="entry name" value="Acid phosphatase/Vanadium-dependent haloperoxidase"/>
    <property type="match status" value="1"/>
</dbReference>
<dbReference type="Proteomes" id="UP000552864">
    <property type="component" value="Unassembled WGS sequence"/>
</dbReference>
<keyword evidence="4" id="KW-1185">Reference proteome</keyword>
<protein>
    <submittedName>
        <fullName evidence="3">Vanadium-dependent haloperoxidase</fullName>
    </submittedName>
</protein>
<feature type="chain" id="PRO_5032499607" evidence="1">
    <location>
        <begin position="21"/>
        <end position="441"/>
    </location>
</feature>
<keyword evidence="1" id="KW-0732">Signal</keyword>
<proteinExistence type="predicted"/>
<organism evidence="3 4">
    <name type="scientific">Chitinophaga eiseniae</name>
    <dbReference type="NCBI Taxonomy" id="634771"/>
    <lineage>
        <taxon>Bacteria</taxon>
        <taxon>Pseudomonadati</taxon>
        <taxon>Bacteroidota</taxon>
        <taxon>Chitinophagia</taxon>
        <taxon>Chitinophagales</taxon>
        <taxon>Chitinophagaceae</taxon>
        <taxon>Chitinophaga</taxon>
    </lineage>
</organism>
<dbReference type="InterPro" id="IPR000326">
    <property type="entry name" value="PAP2/HPO"/>
</dbReference>
<evidence type="ECO:0000259" key="2">
    <source>
        <dbReference type="Pfam" id="PF01569"/>
    </source>
</evidence>
<dbReference type="GO" id="GO:0004601">
    <property type="term" value="F:peroxidase activity"/>
    <property type="evidence" value="ECO:0007669"/>
    <property type="project" value="UniProtKB-KW"/>
</dbReference>
<dbReference type="EMBL" id="JABAHZ010000004">
    <property type="protein sequence ID" value="NLR80871.1"/>
    <property type="molecule type" value="Genomic_DNA"/>
</dbReference>
<dbReference type="CDD" id="cd03398">
    <property type="entry name" value="PAP2_haloperoxidase"/>
    <property type="match status" value="1"/>
</dbReference>
<gene>
    <name evidence="3" type="ORF">HGH91_19730</name>
</gene>
<dbReference type="RefSeq" id="WP_168740504.1">
    <property type="nucleotide sequence ID" value="NZ_JABAHZ010000004.1"/>
</dbReference>
<dbReference type="PROSITE" id="PS51257">
    <property type="entry name" value="PROKAR_LIPOPROTEIN"/>
    <property type="match status" value="1"/>
</dbReference>
<feature type="domain" description="Phosphatidic acid phosphatase type 2/haloperoxidase" evidence="2">
    <location>
        <begin position="318"/>
        <end position="427"/>
    </location>
</feature>
<dbReference type="PANTHER" id="PTHR34599">
    <property type="entry name" value="PEROXIDASE-RELATED"/>
    <property type="match status" value="1"/>
</dbReference>
<sequence>MKRKFVKCCWLSGCIIFLMACSGKKTTNHISDAVILHQNQDLLTEVIIYDVFTPPVAARLYIYTSLASYEAIRFSKPGEASIAGKLRGFAKMPEPEKGKSYDYTLAASEAFFTVTRNIKVFSVDSLKQHEDFVYGMFREKLDEETYKRSIAFGDTIAKAILARAKNDGYLISRGKPKYLGSKAPGKWRPTPPDYLDGVEWCWNTMKTMVLDSASQFMPPRPPQYSIDTNSFFYKNANEVYAINKNLTKEQKIIARYWDDNPFVIEHSGHLMFGTKKITPGGHWMGIAAIAAKQTNADPVQVAKGYVMTAIALYDAFIACWDEKYRSSVVRPVTYINEHIDNNFVPFLQTPPFPEYTSGHSAITAAASTVLGYMYGNNFSFQDTSDLRYIGMQRHFNSFQAAAAEASISRVYGGIHYRTGVEAGAEQGKKVGNLIIERVLEK</sequence>
<comment type="caution">
    <text evidence="3">The sequence shown here is derived from an EMBL/GenBank/DDBJ whole genome shotgun (WGS) entry which is preliminary data.</text>
</comment>
<accession>A0A847SGD5</accession>
<keyword evidence="3" id="KW-0575">Peroxidase</keyword>